<reference evidence="3 4" key="1">
    <citation type="submission" date="2016-10" db="EMBL/GenBank/DDBJ databases">
        <authorList>
            <person name="de Groot N.N."/>
        </authorList>
    </citation>
    <scope>NUCLEOTIDE SEQUENCE [LARGE SCALE GENOMIC DNA]</scope>
    <source>
        <strain evidence="3 4">DSM 43357</strain>
    </source>
</reference>
<evidence type="ECO:0000256" key="1">
    <source>
        <dbReference type="ARBA" id="ARBA00023172"/>
    </source>
</evidence>
<evidence type="ECO:0000313" key="4">
    <source>
        <dbReference type="Proteomes" id="UP000198953"/>
    </source>
</evidence>
<gene>
    <name evidence="3" type="ORF">SAMN05660976_08160</name>
</gene>
<dbReference type="Gene3D" id="1.10.443.10">
    <property type="entry name" value="Intergrase catalytic core"/>
    <property type="match status" value="1"/>
</dbReference>
<proteinExistence type="predicted"/>
<organism evidence="3 4">
    <name type="scientific">Nonomuraea pusilla</name>
    <dbReference type="NCBI Taxonomy" id="46177"/>
    <lineage>
        <taxon>Bacteria</taxon>
        <taxon>Bacillati</taxon>
        <taxon>Actinomycetota</taxon>
        <taxon>Actinomycetes</taxon>
        <taxon>Streptosporangiales</taxon>
        <taxon>Streptosporangiaceae</taxon>
        <taxon>Nonomuraea</taxon>
    </lineage>
</organism>
<dbReference type="AlphaFoldDB" id="A0A1H8IVJ6"/>
<dbReference type="InterPro" id="IPR013762">
    <property type="entry name" value="Integrase-like_cat_sf"/>
</dbReference>
<accession>A0A1H8IVJ6</accession>
<dbReference type="GO" id="GO:0003677">
    <property type="term" value="F:DNA binding"/>
    <property type="evidence" value="ECO:0007669"/>
    <property type="project" value="InterPro"/>
</dbReference>
<evidence type="ECO:0000313" key="3">
    <source>
        <dbReference type="EMBL" id="SEN72492.1"/>
    </source>
</evidence>
<dbReference type="InterPro" id="IPR011010">
    <property type="entry name" value="DNA_brk_join_enz"/>
</dbReference>
<dbReference type="RefSeq" id="WP_091105738.1">
    <property type="nucleotide sequence ID" value="NZ_FOBF01000034.1"/>
</dbReference>
<sequence>MGDFRTPALRDHRTGRTSFREHTPFTDAVAATGAVDGFRRHLRNGRRAPNTIDAYLSAIDDFYTRRNLGMPQTRRERDARRTAFRALDARRTRRYLRHVQLTASPRDKAIALLPYYAGLRISEVVGLDLADLRLSARKAELRIRGTGRDRH</sequence>
<dbReference type="GO" id="GO:0006310">
    <property type="term" value="P:DNA recombination"/>
    <property type="evidence" value="ECO:0007669"/>
    <property type="project" value="UniProtKB-KW"/>
</dbReference>
<dbReference type="STRING" id="46177.SAMN05660976_08160"/>
<feature type="domain" description="Tyr recombinase" evidence="2">
    <location>
        <begin position="79"/>
        <end position="151"/>
    </location>
</feature>
<keyword evidence="4" id="KW-1185">Reference proteome</keyword>
<dbReference type="OrthoDB" id="3216862at2"/>
<protein>
    <recommendedName>
        <fullName evidence="2">Tyr recombinase domain-containing protein</fullName>
    </recommendedName>
</protein>
<dbReference type="Proteomes" id="UP000198953">
    <property type="component" value="Unassembled WGS sequence"/>
</dbReference>
<dbReference type="SUPFAM" id="SSF56349">
    <property type="entry name" value="DNA breaking-rejoining enzymes"/>
    <property type="match status" value="1"/>
</dbReference>
<dbReference type="InterPro" id="IPR002104">
    <property type="entry name" value="Integrase_catalytic"/>
</dbReference>
<evidence type="ECO:0000259" key="2">
    <source>
        <dbReference type="PROSITE" id="PS51898"/>
    </source>
</evidence>
<dbReference type="GO" id="GO:0015074">
    <property type="term" value="P:DNA integration"/>
    <property type="evidence" value="ECO:0007669"/>
    <property type="project" value="InterPro"/>
</dbReference>
<dbReference type="EMBL" id="FOBF01000034">
    <property type="protein sequence ID" value="SEN72492.1"/>
    <property type="molecule type" value="Genomic_DNA"/>
</dbReference>
<name>A0A1H8IVJ6_9ACTN</name>
<keyword evidence="1" id="KW-0233">DNA recombination</keyword>
<dbReference type="PROSITE" id="PS51898">
    <property type="entry name" value="TYR_RECOMBINASE"/>
    <property type="match status" value="1"/>
</dbReference>